<dbReference type="InterPro" id="IPR045210">
    <property type="entry name" value="RING-Ubox_PUB"/>
</dbReference>
<dbReference type="SUPFAM" id="SSF57850">
    <property type="entry name" value="RING/U-box"/>
    <property type="match status" value="1"/>
</dbReference>
<organism evidence="9 10">
    <name type="scientific">Rehmannia glutinosa</name>
    <name type="common">Chinese foxglove</name>
    <dbReference type="NCBI Taxonomy" id="99300"/>
    <lineage>
        <taxon>Eukaryota</taxon>
        <taxon>Viridiplantae</taxon>
        <taxon>Streptophyta</taxon>
        <taxon>Embryophyta</taxon>
        <taxon>Tracheophyta</taxon>
        <taxon>Spermatophyta</taxon>
        <taxon>Magnoliopsida</taxon>
        <taxon>eudicotyledons</taxon>
        <taxon>Gunneridae</taxon>
        <taxon>Pentapetalae</taxon>
        <taxon>asterids</taxon>
        <taxon>lamiids</taxon>
        <taxon>Lamiales</taxon>
        <taxon>Orobanchaceae</taxon>
        <taxon>Rehmannieae</taxon>
        <taxon>Rehmannia</taxon>
    </lineage>
</organism>
<keyword evidence="5" id="KW-0677">Repeat</keyword>
<dbReference type="InterPro" id="IPR016024">
    <property type="entry name" value="ARM-type_fold"/>
</dbReference>
<comment type="caution">
    <text evidence="9">The sequence shown here is derived from an EMBL/GenBank/DDBJ whole genome shotgun (WGS) entry which is preliminary data.</text>
</comment>
<dbReference type="Pfam" id="PF04564">
    <property type="entry name" value="U-box"/>
    <property type="match status" value="1"/>
</dbReference>
<dbReference type="Proteomes" id="UP001318860">
    <property type="component" value="Unassembled WGS sequence"/>
</dbReference>
<dbReference type="PROSITE" id="PS51698">
    <property type="entry name" value="U_BOX"/>
    <property type="match status" value="1"/>
</dbReference>
<dbReference type="SMART" id="SM00504">
    <property type="entry name" value="Ubox"/>
    <property type="match status" value="1"/>
</dbReference>
<feature type="domain" description="U-box" evidence="8">
    <location>
        <begin position="290"/>
        <end position="364"/>
    </location>
</feature>
<keyword evidence="6" id="KW-0833">Ubl conjugation pathway</keyword>
<dbReference type="PROSITE" id="PS50176">
    <property type="entry name" value="ARM_REPEAT"/>
    <property type="match status" value="1"/>
</dbReference>
<dbReference type="Gene3D" id="1.25.10.10">
    <property type="entry name" value="Leucine-rich Repeat Variant"/>
    <property type="match status" value="2"/>
</dbReference>
<sequence>MASAAIFSSLRRRRSPSLEAFLAPVNISNAAILETLRAVSTELVSSFSGDNNTTPFFQVKNSRSLIRKIQVITVLLDAFRDVEFSKTSSTVFLCFKELYLLLYRSKILIDYVKGSSRLWLLLQNHSISGHFHDLNQEISTLLDVFPLSEINLSEDVKEQVELLSKQSRKSKLFIDKHDDLLRVKLYYFLNEFENGRIPEKTELHTFFVEKLGICNVKNCRVEIEFLEEQIVNHDGDIEPTASILNGFVAVMRYCRFLLFRFEDEIDLEKLNHKKTKKGLITQEIADTFITIPKDFCCPVSLDLMKDPVIISTGQTYDRSSIARWMQEGHCTCPKTGQMLVHTKLVPNRALRNLITQWCVANGIPYDPPENSDYSSDNSSLPSKVAIEATKATARLLIEQLENGTPRAKTVAAMEIRFLAKTGKHNRACIAEAGAIPLLKELLSSSDAFAQENSVTALLNLSIYDKNKSLIMDVEGCLGSIVGVLRYGLSTEARENAAATLFSLSAVHDFKKQIAEEKWAIQALSGLLSEGTPRGKKDAVTALFNLSTHNENCVKLIESGAITALVDALGCETVSEEAAGALALIVRQPLGAEAVGNEEFSVVGLIKMMRSGSPRGKENAVAALLELCRSGGAAATERVVKAPALAGLLQSLLFTGTKRARRKAASLARVFQRSENASLHFGGLGLGYVFAGNSGVPRDTSFGGDVAMQVSISVPVL</sequence>
<evidence type="ECO:0000256" key="7">
    <source>
        <dbReference type="PROSITE-ProRule" id="PRU00259"/>
    </source>
</evidence>
<dbReference type="PANTHER" id="PTHR23315">
    <property type="entry name" value="U BOX DOMAIN-CONTAINING"/>
    <property type="match status" value="1"/>
</dbReference>
<proteinExistence type="predicted"/>
<protein>
    <recommendedName>
        <fullName evidence="3">RING-type E3 ubiquitin transferase</fullName>
        <ecNumber evidence="3">2.3.2.27</ecNumber>
    </recommendedName>
</protein>
<accession>A0ABR0VED8</accession>
<dbReference type="EMBL" id="JABTTQ020001211">
    <property type="protein sequence ID" value="KAK6133547.1"/>
    <property type="molecule type" value="Genomic_DNA"/>
</dbReference>
<evidence type="ECO:0000256" key="2">
    <source>
        <dbReference type="ARBA" id="ARBA00004906"/>
    </source>
</evidence>
<feature type="repeat" description="ARM" evidence="7">
    <location>
        <begin position="433"/>
        <end position="475"/>
    </location>
</feature>
<dbReference type="PANTHER" id="PTHR23315:SF266">
    <property type="entry name" value="U-BOX DOMAIN-CONTAINING PROTEIN 17"/>
    <property type="match status" value="1"/>
</dbReference>
<keyword evidence="10" id="KW-1185">Reference proteome</keyword>
<comment type="pathway">
    <text evidence="2">Protein modification; protein ubiquitination.</text>
</comment>
<dbReference type="InterPro" id="IPR000225">
    <property type="entry name" value="Armadillo"/>
</dbReference>
<evidence type="ECO:0000256" key="4">
    <source>
        <dbReference type="ARBA" id="ARBA00022679"/>
    </source>
</evidence>
<evidence type="ECO:0000256" key="3">
    <source>
        <dbReference type="ARBA" id="ARBA00012483"/>
    </source>
</evidence>
<name>A0ABR0VED8_REHGL</name>
<dbReference type="EC" id="2.3.2.27" evidence="3"/>
<evidence type="ECO:0000256" key="6">
    <source>
        <dbReference type="ARBA" id="ARBA00022786"/>
    </source>
</evidence>
<gene>
    <name evidence="9" type="ORF">DH2020_032676</name>
</gene>
<dbReference type="InterPro" id="IPR057623">
    <property type="entry name" value="PUB12-19-like_N"/>
</dbReference>
<dbReference type="SUPFAM" id="SSF48371">
    <property type="entry name" value="ARM repeat"/>
    <property type="match status" value="1"/>
</dbReference>
<evidence type="ECO:0000313" key="9">
    <source>
        <dbReference type="EMBL" id="KAK6133547.1"/>
    </source>
</evidence>
<evidence type="ECO:0000313" key="10">
    <source>
        <dbReference type="Proteomes" id="UP001318860"/>
    </source>
</evidence>
<dbReference type="InterPro" id="IPR011989">
    <property type="entry name" value="ARM-like"/>
</dbReference>
<evidence type="ECO:0000256" key="5">
    <source>
        <dbReference type="ARBA" id="ARBA00022737"/>
    </source>
</evidence>
<dbReference type="InterPro" id="IPR058678">
    <property type="entry name" value="ARM_PUB"/>
</dbReference>
<dbReference type="InterPro" id="IPR013083">
    <property type="entry name" value="Znf_RING/FYVE/PHD"/>
</dbReference>
<evidence type="ECO:0000259" key="8">
    <source>
        <dbReference type="PROSITE" id="PS51698"/>
    </source>
</evidence>
<dbReference type="InterPro" id="IPR003613">
    <property type="entry name" value="Ubox_domain"/>
</dbReference>
<dbReference type="Pfam" id="PF25368">
    <property type="entry name" value="PUB10_N"/>
    <property type="match status" value="1"/>
</dbReference>
<dbReference type="Gene3D" id="3.30.40.10">
    <property type="entry name" value="Zinc/RING finger domain, C3HC4 (zinc finger)"/>
    <property type="match status" value="1"/>
</dbReference>
<dbReference type="SMART" id="SM00185">
    <property type="entry name" value="ARM"/>
    <property type="match status" value="3"/>
</dbReference>
<comment type="catalytic activity">
    <reaction evidence="1">
        <text>S-ubiquitinyl-[E2 ubiquitin-conjugating enzyme]-L-cysteine + [acceptor protein]-L-lysine = [E2 ubiquitin-conjugating enzyme]-L-cysteine + N(6)-ubiquitinyl-[acceptor protein]-L-lysine.</text>
        <dbReference type="EC" id="2.3.2.27"/>
    </reaction>
</comment>
<dbReference type="CDD" id="cd16664">
    <property type="entry name" value="RING-Ubox_PUB"/>
    <property type="match status" value="1"/>
</dbReference>
<keyword evidence="4" id="KW-0808">Transferase</keyword>
<reference evidence="9 10" key="1">
    <citation type="journal article" date="2021" name="Comput. Struct. Biotechnol. J.">
        <title>De novo genome assembly of the potent medicinal plant Rehmannia glutinosa using nanopore technology.</title>
        <authorList>
            <person name="Ma L."/>
            <person name="Dong C."/>
            <person name="Song C."/>
            <person name="Wang X."/>
            <person name="Zheng X."/>
            <person name="Niu Y."/>
            <person name="Chen S."/>
            <person name="Feng W."/>
        </authorList>
    </citation>
    <scope>NUCLEOTIDE SEQUENCE [LARGE SCALE GENOMIC DNA]</scope>
    <source>
        <strain evidence="9">DH-2019</strain>
    </source>
</reference>
<evidence type="ECO:0000256" key="1">
    <source>
        <dbReference type="ARBA" id="ARBA00000900"/>
    </source>
</evidence>
<dbReference type="Pfam" id="PF25598">
    <property type="entry name" value="ARM_PUB"/>
    <property type="match status" value="1"/>
</dbReference>